<dbReference type="InterPro" id="IPR002347">
    <property type="entry name" value="SDR_fam"/>
</dbReference>
<evidence type="ECO:0000256" key="3">
    <source>
        <dbReference type="ARBA" id="ARBA00023002"/>
    </source>
</evidence>
<proteinExistence type="inferred from homology"/>
<keyword evidence="3" id="KW-0560">Oxidoreductase</keyword>
<evidence type="ECO:0000256" key="4">
    <source>
        <dbReference type="RuleBase" id="RU000363"/>
    </source>
</evidence>
<organism evidence="5 6">
    <name type="scientific">Microbispora bryophytorum</name>
    <dbReference type="NCBI Taxonomy" id="1460882"/>
    <lineage>
        <taxon>Bacteria</taxon>
        <taxon>Bacillati</taxon>
        <taxon>Actinomycetota</taxon>
        <taxon>Actinomycetes</taxon>
        <taxon>Streptosporangiales</taxon>
        <taxon>Streptosporangiaceae</taxon>
        <taxon>Microbispora</taxon>
    </lineage>
</organism>
<dbReference type="RefSeq" id="WP_142568254.1">
    <property type="nucleotide sequence ID" value="NZ_BMMN01000004.1"/>
</dbReference>
<dbReference type="Pfam" id="PF00106">
    <property type="entry name" value="adh_short"/>
    <property type="match status" value="1"/>
</dbReference>
<dbReference type="InterPro" id="IPR045313">
    <property type="entry name" value="CBR1-like"/>
</dbReference>
<dbReference type="PRINTS" id="PR00080">
    <property type="entry name" value="SDRFAMILY"/>
</dbReference>
<comment type="caution">
    <text evidence="5">The sequence shown here is derived from an EMBL/GenBank/DDBJ whole genome shotgun (WGS) entry which is preliminary data.</text>
</comment>
<dbReference type="PANTHER" id="PTHR43490">
    <property type="entry name" value="(+)-NEOMENTHOL DEHYDROGENASE"/>
    <property type="match status" value="1"/>
</dbReference>
<dbReference type="PANTHER" id="PTHR43490:SF99">
    <property type="entry name" value="SHORT-CHAIN DEHYDROGENASE_REDUCTASE"/>
    <property type="match status" value="1"/>
</dbReference>
<evidence type="ECO:0000313" key="5">
    <source>
        <dbReference type="EMBL" id="GGO10369.1"/>
    </source>
</evidence>
<dbReference type="AlphaFoldDB" id="A0A8H9GY39"/>
<comment type="similarity">
    <text evidence="1 4">Belongs to the short-chain dehydrogenases/reductases (SDR) family.</text>
</comment>
<dbReference type="SUPFAM" id="SSF51735">
    <property type="entry name" value="NAD(P)-binding Rossmann-fold domains"/>
    <property type="match status" value="1"/>
</dbReference>
<reference evidence="5" key="2">
    <citation type="submission" date="2020-09" db="EMBL/GenBank/DDBJ databases">
        <authorList>
            <person name="Sun Q."/>
            <person name="Zhou Y."/>
        </authorList>
    </citation>
    <scope>NUCLEOTIDE SEQUENCE</scope>
    <source>
        <strain evidence="5">CGMCC 4.7138</strain>
    </source>
</reference>
<protein>
    <submittedName>
        <fullName evidence="5">Dehydrogenase</fullName>
    </submittedName>
</protein>
<dbReference type="Proteomes" id="UP000653480">
    <property type="component" value="Unassembled WGS sequence"/>
</dbReference>
<gene>
    <name evidence="5" type="ORF">GCM10011574_26790</name>
</gene>
<evidence type="ECO:0000256" key="2">
    <source>
        <dbReference type="ARBA" id="ARBA00022857"/>
    </source>
</evidence>
<dbReference type="OrthoDB" id="9781117at2"/>
<dbReference type="CDD" id="cd05324">
    <property type="entry name" value="carb_red_PTCR-like_SDR_c"/>
    <property type="match status" value="1"/>
</dbReference>
<evidence type="ECO:0000256" key="1">
    <source>
        <dbReference type="ARBA" id="ARBA00006484"/>
    </source>
</evidence>
<accession>A0A8H9GY39</accession>
<dbReference type="Gene3D" id="3.40.50.720">
    <property type="entry name" value="NAD(P)-binding Rossmann-like Domain"/>
    <property type="match status" value="1"/>
</dbReference>
<dbReference type="PRINTS" id="PR00081">
    <property type="entry name" value="GDHRDH"/>
</dbReference>
<reference evidence="5" key="1">
    <citation type="journal article" date="2014" name="Int. J. Syst. Evol. Microbiol.">
        <title>Complete genome sequence of Corynebacterium casei LMG S-19264T (=DSM 44701T), isolated from a smear-ripened cheese.</title>
        <authorList>
            <consortium name="US DOE Joint Genome Institute (JGI-PGF)"/>
            <person name="Walter F."/>
            <person name="Albersmeier A."/>
            <person name="Kalinowski J."/>
            <person name="Ruckert C."/>
        </authorList>
    </citation>
    <scope>NUCLEOTIDE SEQUENCE</scope>
    <source>
        <strain evidence="5">CGMCC 4.7138</strain>
    </source>
</reference>
<name>A0A8H9GY39_9ACTN</name>
<dbReference type="InterPro" id="IPR036291">
    <property type="entry name" value="NAD(P)-bd_dom_sf"/>
</dbReference>
<keyword evidence="2" id="KW-0521">NADP</keyword>
<sequence length="261" mass="27196">MKSTDSTDSTADTRSGSTGTVALVTGANKGIGYEIARQLGELGMTVLLGARDPGRRDEATAKLRAEGLEVHPLTIDVTGEESVRAAVARVEERFGRLDVLVNNAGISGGTRQTPGSVDLGVVREVFETNLFGVIRVTDATLPLLRRSAAGRIVNVSSGTGSMTHMTDPAHYFTDSPSFAAYPPSKAALNMLTVQYAKQLRPLGILVNAIAPGPCDTDFARDLGRSLPRTAAQGAAVAVTLATLGADGPSGGFFDEDGPVPW</sequence>
<evidence type="ECO:0000313" key="6">
    <source>
        <dbReference type="Proteomes" id="UP000653480"/>
    </source>
</evidence>
<keyword evidence="6" id="KW-1185">Reference proteome</keyword>
<dbReference type="EMBL" id="BMMN01000004">
    <property type="protein sequence ID" value="GGO10369.1"/>
    <property type="molecule type" value="Genomic_DNA"/>
</dbReference>
<dbReference type="GO" id="GO:0016616">
    <property type="term" value="F:oxidoreductase activity, acting on the CH-OH group of donors, NAD or NADP as acceptor"/>
    <property type="evidence" value="ECO:0007669"/>
    <property type="project" value="InterPro"/>
</dbReference>